<protein>
    <submittedName>
        <fullName evidence="1">Uncharacterized protein</fullName>
    </submittedName>
</protein>
<evidence type="ECO:0000313" key="1">
    <source>
        <dbReference type="EMBL" id="KRZ16104.1"/>
    </source>
</evidence>
<comment type="caution">
    <text evidence="1">The sequence shown here is derived from an EMBL/GenBank/DDBJ whole genome shotgun (WGS) entry which is preliminary data.</text>
</comment>
<dbReference type="EMBL" id="JYDP01000013">
    <property type="protein sequence ID" value="KRZ16104.1"/>
    <property type="molecule type" value="Genomic_DNA"/>
</dbReference>
<gene>
    <name evidence="1" type="ORF">T11_9581</name>
</gene>
<reference evidence="1 2" key="1">
    <citation type="submission" date="2015-01" db="EMBL/GenBank/DDBJ databases">
        <title>Evolution of Trichinella species and genotypes.</title>
        <authorList>
            <person name="Korhonen P.K."/>
            <person name="Edoardo P."/>
            <person name="Giuseppe L.R."/>
            <person name="Gasser R.B."/>
        </authorList>
    </citation>
    <scope>NUCLEOTIDE SEQUENCE [LARGE SCALE GENOMIC DNA]</scope>
    <source>
        <strain evidence="1">ISS1029</strain>
    </source>
</reference>
<evidence type="ECO:0000313" key="2">
    <source>
        <dbReference type="Proteomes" id="UP000055024"/>
    </source>
</evidence>
<name>A0A0V1HZK6_9BILA</name>
<keyword evidence="2" id="KW-1185">Reference proteome</keyword>
<organism evidence="1 2">
    <name type="scientific">Trichinella zimbabwensis</name>
    <dbReference type="NCBI Taxonomy" id="268475"/>
    <lineage>
        <taxon>Eukaryota</taxon>
        <taxon>Metazoa</taxon>
        <taxon>Ecdysozoa</taxon>
        <taxon>Nematoda</taxon>
        <taxon>Enoplea</taxon>
        <taxon>Dorylaimia</taxon>
        <taxon>Trichinellida</taxon>
        <taxon>Trichinellidae</taxon>
        <taxon>Trichinella</taxon>
    </lineage>
</organism>
<dbReference type="Proteomes" id="UP000055024">
    <property type="component" value="Unassembled WGS sequence"/>
</dbReference>
<dbReference type="AlphaFoldDB" id="A0A0V1HZK6"/>
<dbReference type="OrthoDB" id="5919814at2759"/>
<sequence length="170" mass="19410">MIIPCTRHMQLLFTQLKVELLHKFHQLAILLNGNVEQKININRTSIYSASPESIYAAQQAKQSVIFVPQRSRLTLFGEKRNKRPKKIPQLLKSAKLKRKRNLPTRCSKSKNGNSLVGKIAPNDTEAIPRHNIEAFVRACIAPSLSSFFSIDEMNQRVKRGWKAQLSDAFE</sequence>
<accession>A0A0V1HZK6</accession>
<proteinExistence type="predicted"/>